<comment type="caution">
    <text evidence="1">The sequence shown here is derived from an EMBL/GenBank/DDBJ whole genome shotgun (WGS) entry which is preliminary data.</text>
</comment>
<dbReference type="AlphaFoldDB" id="A0A2N3KXW4"/>
<dbReference type="OrthoDB" id="7220388at2"/>
<evidence type="ECO:0000313" key="2">
    <source>
        <dbReference type="Proteomes" id="UP000233597"/>
    </source>
</evidence>
<proteinExistence type="predicted"/>
<accession>A0A2N3KXW4</accession>
<dbReference type="Pfam" id="PF24175">
    <property type="entry name" value="SU10_adaptor"/>
    <property type="match status" value="1"/>
</dbReference>
<dbReference type="EMBL" id="NWTK01000002">
    <property type="protein sequence ID" value="PKR55404.1"/>
    <property type="molecule type" value="Genomic_DNA"/>
</dbReference>
<protein>
    <submittedName>
        <fullName evidence="1">Uncharacterized protein</fullName>
    </submittedName>
</protein>
<organism evidence="1 2">
    <name type="scientific">Thalassospira marina</name>
    <dbReference type="NCBI Taxonomy" id="2048283"/>
    <lineage>
        <taxon>Bacteria</taxon>
        <taxon>Pseudomonadati</taxon>
        <taxon>Pseudomonadota</taxon>
        <taxon>Alphaproteobacteria</taxon>
        <taxon>Rhodospirillales</taxon>
        <taxon>Thalassospiraceae</taxon>
        <taxon>Thalassospira</taxon>
    </lineage>
</organism>
<dbReference type="Proteomes" id="UP000233597">
    <property type="component" value="Unassembled WGS sequence"/>
</dbReference>
<dbReference type="RefSeq" id="WP_101264453.1">
    <property type="nucleotide sequence ID" value="NZ_NWTK01000002.1"/>
</dbReference>
<reference evidence="1 2" key="1">
    <citation type="submission" date="2017-09" db="EMBL/GenBank/DDBJ databases">
        <title>Biodiversity and function of Thalassospira species in the particle-attached aromatic-hydrocarbon-degrading consortia from the surface seawater of the South China Sea.</title>
        <authorList>
            <person name="Dong C."/>
            <person name="Liu R."/>
            <person name="Shao Z."/>
        </authorList>
    </citation>
    <scope>NUCLEOTIDE SEQUENCE [LARGE SCALE GENOMIC DNA]</scope>
    <source>
        <strain evidence="1 2">CSC1P2</strain>
    </source>
</reference>
<evidence type="ECO:0000313" key="1">
    <source>
        <dbReference type="EMBL" id="PKR55404.1"/>
    </source>
</evidence>
<gene>
    <name evidence="1" type="ORF">COO20_04335</name>
</gene>
<sequence>MTLLAICQGAARELGIPVPNIVFTSTDPQVKQLLSFAEKTGEELMKGYEWQVLVKEASFSTVAQESQGTLISIASDFDRIVDQSMWDRTQSRRVLGPVDASQWQRLRGQITEASVEYWHRVRGGELLFWPSPPANQSIYFEYISKNWISGASPSDRFAADDDTSLLDEMLIQYGVIYRFLKAQGLPYQDALAEYMGRRDKNLINDKGNPVISMNGGNGGMFGENIPDGTWQ</sequence>
<dbReference type="InterPro" id="IPR056209">
    <property type="entry name" value="SU10_adaptor"/>
</dbReference>
<name>A0A2N3KXW4_9PROT</name>